<dbReference type="HOGENOM" id="CLU_1446339_0_0_9"/>
<keyword evidence="2" id="KW-1185">Reference proteome</keyword>
<evidence type="ECO:0000313" key="2">
    <source>
        <dbReference type="Proteomes" id="UP000029507"/>
    </source>
</evidence>
<organism evidence="1 2">
    <name type="scientific">Paenibacillus stellifer</name>
    <dbReference type="NCBI Taxonomy" id="169760"/>
    <lineage>
        <taxon>Bacteria</taxon>
        <taxon>Bacillati</taxon>
        <taxon>Bacillota</taxon>
        <taxon>Bacilli</taxon>
        <taxon>Bacillales</taxon>
        <taxon>Paenibacillaceae</taxon>
        <taxon>Paenibacillus</taxon>
    </lineage>
</organism>
<accession>A0A089LKE8</accession>
<dbReference type="AlphaFoldDB" id="A0A089LKE8"/>
<dbReference type="Proteomes" id="UP000029507">
    <property type="component" value="Chromosome"/>
</dbReference>
<proteinExistence type="predicted"/>
<dbReference type="EMBL" id="CP009286">
    <property type="protein sequence ID" value="AIQ62001.1"/>
    <property type="molecule type" value="Genomic_DNA"/>
</dbReference>
<dbReference type="KEGG" id="pste:PSTEL_01540"/>
<protein>
    <submittedName>
        <fullName evidence="1">Uncharacterized protein</fullName>
    </submittedName>
</protein>
<gene>
    <name evidence="1" type="ORF">PSTEL_01540</name>
</gene>
<reference evidence="1 2" key="1">
    <citation type="submission" date="2014-08" db="EMBL/GenBank/DDBJ databases">
        <title>Comparative genomics of the Paenibacillus odorifer group.</title>
        <authorList>
            <person name="den Bakker H.C."/>
            <person name="Tsai Y.-C."/>
            <person name="Martin N."/>
            <person name="Korlach J."/>
            <person name="Wiedmann M."/>
        </authorList>
    </citation>
    <scope>NUCLEOTIDE SEQUENCE [LARGE SCALE GENOMIC DNA]</scope>
    <source>
        <strain evidence="1 2">DSM 14472</strain>
    </source>
</reference>
<name>A0A089LKE8_9BACL</name>
<sequence length="187" mass="21105">MRRHLVRVAGPGEQRIAGPARRAAAFARCMRIRVEREGLEGAVLHKLRIDAAVRRVVDVFIEQAVHDFADIGDFFIAVDGQRIGRHVLRNDRHLEALLQRAGTPGQYRRKRHCGSGTNRLYLPAVKERLRLAGGPVDADLAAHQRLRQRHVPGYDIRRERQVFVAGQPDNLVIAQGVAHDFDHFILG</sequence>
<evidence type="ECO:0000313" key="1">
    <source>
        <dbReference type="EMBL" id="AIQ62001.1"/>
    </source>
</evidence>